<comment type="similarity">
    <text evidence="3 5 6">Belongs to the DapA family.</text>
</comment>
<dbReference type="RefSeq" id="WP_393170293.1">
    <property type="nucleotide sequence ID" value="NZ_JBICRM010000018.1"/>
</dbReference>
<dbReference type="PIRSF" id="PIRSF001365">
    <property type="entry name" value="DHDPS"/>
    <property type="match status" value="1"/>
</dbReference>
<evidence type="ECO:0000256" key="1">
    <source>
        <dbReference type="ARBA" id="ARBA00001446"/>
    </source>
</evidence>
<dbReference type="NCBIfam" id="NF002958">
    <property type="entry name" value="PRK03620.1"/>
    <property type="match status" value="1"/>
</dbReference>
<evidence type="ECO:0000313" key="7">
    <source>
        <dbReference type="EMBL" id="MFG1706969.1"/>
    </source>
</evidence>
<dbReference type="InterPro" id="IPR002220">
    <property type="entry name" value="DapA-like"/>
</dbReference>
<protein>
    <recommendedName>
        <fullName evidence="5">Probable 5-dehydro-4-deoxyglucarate dehydratase</fullName>
        <ecNumber evidence="5">4.2.1.41</ecNumber>
    </recommendedName>
    <alternativeName>
        <fullName evidence="5">5-keto-4-deoxy-glucarate dehydratase</fullName>
        <shortName evidence="5">KDGDH</shortName>
    </alternativeName>
</protein>
<dbReference type="HAMAP" id="MF_00694">
    <property type="entry name" value="KDGDH"/>
    <property type="match status" value="1"/>
</dbReference>
<dbReference type="Gene3D" id="3.20.20.70">
    <property type="entry name" value="Aldolase class I"/>
    <property type="match status" value="1"/>
</dbReference>
<evidence type="ECO:0000313" key="8">
    <source>
        <dbReference type="Proteomes" id="UP001603978"/>
    </source>
</evidence>
<dbReference type="Pfam" id="PF00701">
    <property type="entry name" value="DHDPS"/>
    <property type="match status" value="1"/>
</dbReference>
<dbReference type="Proteomes" id="UP001603978">
    <property type="component" value="Unassembled WGS sequence"/>
</dbReference>
<dbReference type="InterPro" id="IPR013785">
    <property type="entry name" value="Aldolase_TIM"/>
</dbReference>
<organism evidence="7 8">
    <name type="scientific">Nonomuraea marmarensis</name>
    <dbReference type="NCBI Taxonomy" id="3351344"/>
    <lineage>
        <taxon>Bacteria</taxon>
        <taxon>Bacillati</taxon>
        <taxon>Actinomycetota</taxon>
        <taxon>Actinomycetes</taxon>
        <taxon>Streptosporangiales</taxon>
        <taxon>Streptosporangiaceae</taxon>
        <taxon>Nonomuraea</taxon>
    </lineage>
</organism>
<proteinExistence type="inferred from homology"/>
<dbReference type="EMBL" id="JBICRM010000018">
    <property type="protein sequence ID" value="MFG1706969.1"/>
    <property type="molecule type" value="Genomic_DNA"/>
</dbReference>
<accession>A0ABW7AHY4</accession>
<keyword evidence="4 5" id="KW-0456">Lyase</keyword>
<reference evidence="7 8" key="1">
    <citation type="submission" date="2024-10" db="EMBL/GenBank/DDBJ databases">
        <authorList>
            <person name="Topkara A.R."/>
            <person name="Saygin H."/>
        </authorList>
    </citation>
    <scope>NUCLEOTIDE SEQUENCE [LARGE SCALE GENOMIC DNA]</scope>
    <source>
        <strain evidence="7 8">M3C6</strain>
    </source>
</reference>
<dbReference type="EC" id="4.2.1.41" evidence="5"/>
<name>A0ABW7AHY4_9ACTN</name>
<gene>
    <name evidence="7" type="ORF">ACFLIM_27625</name>
</gene>
<dbReference type="PRINTS" id="PR00146">
    <property type="entry name" value="DHPICSNTHASE"/>
</dbReference>
<comment type="pathway">
    <text evidence="2 5">Carbohydrate acid metabolism; D-glucarate degradation; 2,5-dioxopentanoate from D-glucarate: step 2/2.</text>
</comment>
<dbReference type="PANTHER" id="PTHR12128:SF19">
    <property type="entry name" value="5-DEHYDRO-4-DEOXYGLUCARATE DEHYDRATASE 2-RELATED"/>
    <property type="match status" value="1"/>
</dbReference>
<comment type="caution">
    <text evidence="7">The sequence shown here is derived from an EMBL/GenBank/DDBJ whole genome shotgun (WGS) entry which is preliminary data.</text>
</comment>
<evidence type="ECO:0000256" key="2">
    <source>
        <dbReference type="ARBA" id="ARBA00004983"/>
    </source>
</evidence>
<evidence type="ECO:0000256" key="4">
    <source>
        <dbReference type="ARBA" id="ARBA00023239"/>
    </source>
</evidence>
<keyword evidence="8" id="KW-1185">Reference proteome</keyword>
<dbReference type="SMART" id="SM01130">
    <property type="entry name" value="DHDPS"/>
    <property type="match status" value="1"/>
</dbReference>
<sequence>MSRYEPDQLKAALRSGLLCFPVTHATPDLRFDEKAYQAHLEWLASYGPAGMTAAGGTGEFFALTLAEAAQVIRAAVRVAPRGTAIMGAAGYGTATAVEMARDVERAGADGLFLLPPYLTEIDQEGLVEHVRRVCAATSLGVLVYHRAQARFTAESVARLAEECPNLVAFKDGIGDLDLISRLAATVGDRLVYVDGLPTSEINASAYLAAGAATYSSAIFNFLPGWAMEFHAAVRAADRDEVARRLRDFVVPFLGIRDRRPGYAVSIVKAGMRAVGRPAGPVRPPLTDLTGPEYDQLAALIGRATVEPPN</sequence>
<dbReference type="PANTHER" id="PTHR12128">
    <property type="entry name" value="DIHYDRODIPICOLINATE SYNTHASE"/>
    <property type="match status" value="1"/>
</dbReference>
<evidence type="ECO:0000256" key="6">
    <source>
        <dbReference type="PIRNR" id="PIRNR001365"/>
    </source>
</evidence>
<comment type="catalytic activity">
    <reaction evidence="1 5">
        <text>5-dehydro-4-deoxy-D-glucarate + H(+) = 2,5-dioxopentanoate + CO2 + H2O</text>
        <dbReference type="Rhea" id="RHEA:24608"/>
        <dbReference type="ChEBI" id="CHEBI:15377"/>
        <dbReference type="ChEBI" id="CHEBI:15378"/>
        <dbReference type="ChEBI" id="CHEBI:16526"/>
        <dbReference type="ChEBI" id="CHEBI:42819"/>
        <dbReference type="ChEBI" id="CHEBI:58136"/>
        <dbReference type="EC" id="4.2.1.41"/>
    </reaction>
</comment>
<dbReference type="SUPFAM" id="SSF51569">
    <property type="entry name" value="Aldolase"/>
    <property type="match status" value="1"/>
</dbReference>
<evidence type="ECO:0000256" key="5">
    <source>
        <dbReference type="HAMAP-Rule" id="MF_00694"/>
    </source>
</evidence>
<dbReference type="InterPro" id="IPR017655">
    <property type="entry name" value="Dehydro-deoxyglucarate_dehyd"/>
</dbReference>
<evidence type="ECO:0000256" key="3">
    <source>
        <dbReference type="ARBA" id="ARBA00007592"/>
    </source>
</evidence>